<evidence type="ECO:0000256" key="9">
    <source>
        <dbReference type="ARBA" id="ARBA00023004"/>
    </source>
</evidence>
<keyword evidence="3" id="KW-0349">Heme</keyword>
<feature type="transmembrane region" description="Helical" evidence="12">
    <location>
        <begin position="88"/>
        <end position="107"/>
    </location>
</feature>
<keyword evidence="8 12" id="KW-1133">Transmembrane helix</keyword>
<dbReference type="GO" id="GO:0046872">
    <property type="term" value="F:metal ion binding"/>
    <property type="evidence" value="ECO:0007669"/>
    <property type="project" value="UniProtKB-KW"/>
</dbReference>
<reference evidence="14" key="1">
    <citation type="journal article" date="2017" name="Nat. Microbiol.">
        <title>Global analysis of biosynthetic gene clusters reveals vast potential of secondary metabolite production in Penicillium species.</title>
        <authorList>
            <person name="Nielsen J.C."/>
            <person name="Grijseels S."/>
            <person name="Prigent S."/>
            <person name="Ji B."/>
            <person name="Dainat J."/>
            <person name="Nielsen K.F."/>
            <person name="Frisvad J.C."/>
            <person name="Workman M."/>
            <person name="Nielsen J."/>
        </authorList>
    </citation>
    <scope>NUCLEOTIDE SEQUENCE [LARGE SCALE GENOMIC DNA]</scope>
    <source>
        <strain evidence="14">IBT 24891</strain>
    </source>
</reference>
<dbReference type="CDD" id="cd03499">
    <property type="entry name" value="SQR_TypeC_SdhC"/>
    <property type="match status" value="1"/>
</dbReference>
<dbReference type="Pfam" id="PF01127">
    <property type="entry name" value="Sdh_cyt"/>
    <property type="match status" value="1"/>
</dbReference>
<keyword evidence="11 12" id="KW-0472">Membrane</keyword>
<dbReference type="PANTHER" id="PTHR10978:SF5">
    <property type="entry name" value="SUCCINATE DEHYDROGENASE CYTOCHROME B560 SUBUNIT, MITOCHONDRIAL"/>
    <property type="match status" value="1"/>
</dbReference>
<dbReference type="InterPro" id="IPR034804">
    <property type="entry name" value="SQR/QFR_C/D"/>
</dbReference>
<dbReference type="Gene3D" id="1.20.1300.10">
    <property type="entry name" value="Fumarate reductase/succinate dehydrogenase, transmembrane subunit"/>
    <property type="match status" value="1"/>
</dbReference>
<keyword evidence="6" id="KW-0999">Mitochondrion inner membrane</keyword>
<evidence type="ECO:0000256" key="1">
    <source>
        <dbReference type="ARBA" id="ARBA00004448"/>
    </source>
</evidence>
<dbReference type="GO" id="GO:0006099">
    <property type="term" value="P:tricarboxylic acid cycle"/>
    <property type="evidence" value="ECO:0007669"/>
    <property type="project" value="InterPro"/>
</dbReference>
<evidence type="ECO:0008006" key="15">
    <source>
        <dbReference type="Google" id="ProtNLM"/>
    </source>
</evidence>
<keyword evidence="9" id="KW-0408">Iron</keyword>
<dbReference type="InterPro" id="IPR014314">
    <property type="entry name" value="Succ_DH_cytb556"/>
</dbReference>
<protein>
    <recommendedName>
        <fullName evidence="15">Succinate dehydrogenase cytochrome b560 subunit</fullName>
    </recommendedName>
</protein>
<dbReference type="GO" id="GO:0005743">
    <property type="term" value="C:mitochondrial inner membrane"/>
    <property type="evidence" value="ECO:0007669"/>
    <property type="project" value="UniProtKB-SubCell"/>
</dbReference>
<keyword evidence="5" id="KW-0479">Metal-binding</keyword>
<evidence type="ECO:0000313" key="13">
    <source>
        <dbReference type="EMBL" id="OQE23689.1"/>
    </source>
</evidence>
<name>A0A1V6TCY4_9EURO</name>
<dbReference type="SUPFAM" id="SSF81343">
    <property type="entry name" value="Fumarate reductase respiratory complex transmembrane subunits"/>
    <property type="match status" value="1"/>
</dbReference>
<keyword evidence="7" id="KW-0809">Transit peptide</keyword>
<evidence type="ECO:0000313" key="14">
    <source>
        <dbReference type="Proteomes" id="UP000191285"/>
    </source>
</evidence>
<evidence type="ECO:0000256" key="3">
    <source>
        <dbReference type="ARBA" id="ARBA00022617"/>
    </source>
</evidence>
<dbReference type="OrthoDB" id="588261at2759"/>
<dbReference type="GO" id="GO:0006121">
    <property type="term" value="P:mitochondrial electron transport, succinate to ubiquinone"/>
    <property type="evidence" value="ECO:0007669"/>
    <property type="project" value="TreeGrafter"/>
</dbReference>
<sequence length="187" mass="20099">MFSQKVAQQSLRRLAVQQPLSMQWSMMRASPAAMALGKGLQSRPATTASNTEDPTQILAKQRLNRPVSPHLAIYKPQIGWIGSSLHRITGVVLSGPLYLWATAYLFSPALGWHLESASMVAAMGALPVAAKIALKSILALPFTYHSLNGLRHLTWDLGRGLTNSAIIKSGWTVVGLSVATALGLAFI</sequence>
<evidence type="ECO:0000256" key="10">
    <source>
        <dbReference type="ARBA" id="ARBA00023128"/>
    </source>
</evidence>
<keyword evidence="10" id="KW-0496">Mitochondrion</keyword>
<feature type="transmembrane region" description="Helical" evidence="12">
    <location>
        <begin position="119"/>
        <end position="144"/>
    </location>
</feature>
<comment type="similarity">
    <text evidence="2">Belongs to the cytochrome b560 family.</text>
</comment>
<keyword evidence="14" id="KW-1185">Reference proteome</keyword>
<dbReference type="InterPro" id="IPR018495">
    <property type="entry name" value="Succ_DH_cyt_bsu_CS"/>
</dbReference>
<dbReference type="Proteomes" id="UP000191285">
    <property type="component" value="Unassembled WGS sequence"/>
</dbReference>
<evidence type="ECO:0000256" key="8">
    <source>
        <dbReference type="ARBA" id="ARBA00022989"/>
    </source>
</evidence>
<evidence type="ECO:0000256" key="5">
    <source>
        <dbReference type="ARBA" id="ARBA00022723"/>
    </source>
</evidence>
<dbReference type="AlphaFoldDB" id="A0A1V6TCY4"/>
<evidence type="ECO:0000256" key="12">
    <source>
        <dbReference type="SAM" id="Phobius"/>
    </source>
</evidence>
<comment type="subcellular location">
    <subcellularLocation>
        <location evidence="1">Mitochondrion inner membrane</location>
        <topology evidence="1">Multi-pass membrane protein</topology>
    </subcellularLocation>
</comment>
<dbReference type="PROSITE" id="PS01000">
    <property type="entry name" value="SDH_CYT_1"/>
    <property type="match status" value="1"/>
</dbReference>
<evidence type="ECO:0000256" key="11">
    <source>
        <dbReference type="ARBA" id="ARBA00023136"/>
    </source>
</evidence>
<evidence type="ECO:0000256" key="4">
    <source>
        <dbReference type="ARBA" id="ARBA00022692"/>
    </source>
</evidence>
<dbReference type="PANTHER" id="PTHR10978">
    <property type="entry name" value="SUCCINATE DEHYDROGENASE CYTOCHROME B560 SUBUNIT"/>
    <property type="match status" value="1"/>
</dbReference>
<evidence type="ECO:0000256" key="7">
    <source>
        <dbReference type="ARBA" id="ARBA00022946"/>
    </source>
</evidence>
<evidence type="ECO:0000256" key="6">
    <source>
        <dbReference type="ARBA" id="ARBA00022792"/>
    </source>
</evidence>
<dbReference type="EMBL" id="MLKD01000008">
    <property type="protein sequence ID" value="OQE23689.1"/>
    <property type="molecule type" value="Genomic_DNA"/>
</dbReference>
<dbReference type="GO" id="GO:0009055">
    <property type="term" value="F:electron transfer activity"/>
    <property type="evidence" value="ECO:0007669"/>
    <property type="project" value="InterPro"/>
</dbReference>
<dbReference type="FunFam" id="1.20.1300.10:FF:000008">
    <property type="entry name" value="Succinate dehydrogenase cytochrome b560 subunit"/>
    <property type="match status" value="1"/>
</dbReference>
<organism evidence="13 14">
    <name type="scientific">Penicillium steckii</name>
    <dbReference type="NCBI Taxonomy" id="303698"/>
    <lineage>
        <taxon>Eukaryota</taxon>
        <taxon>Fungi</taxon>
        <taxon>Dikarya</taxon>
        <taxon>Ascomycota</taxon>
        <taxon>Pezizomycotina</taxon>
        <taxon>Eurotiomycetes</taxon>
        <taxon>Eurotiomycetidae</taxon>
        <taxon>Eurotiales</taxon>
        <taxon>Aspergillaceae</taxon>
        <taxon>Penicillium</taxon>
    </lineage>
</organism>
<gene>
    <name evidence="13" type="ORF">PENSTE_c008G03752</name>
</gene>
<comment type="caution">
    <text evidence="13">The sequence shown here is derived from an EMBL/GenBank/DDBJ whole genome shotgun (WGS) entry which is preliminary data.</text>
</comment>
<dbReference type="STRING" id="303698.A0A1V6TCY4"/>
<feature type="transmembrane region" description="Helical" evidence="12">
    <location>
        <begin position="165"/>
        <end position="186"/>
    </location>
</feature>
<dbReference type="PROSITE" id="PS01001">
    <property type="entry name" value="SDH_CYT_2"/>
    <property type="match status" value="1"/>
</dbReference>
<accession>A0A1V6TCY4</accession>
<dbReference type="NCBIfam" id="TIGR02970">
    <property type="entry name" value="succ_dehyd_cytB"/>
    <property type="match status" value="1"/>
</dbReference>
<evidence type="ECO:0000256" key="2">
    <source>
        <dbReference type="ARBA" id="ARBA00007244"/>
    </source>
</evidence>
<dbReference type="InterPro" id="IPR000701">
    <property type="entry name" value="SuccDH_FuR_B_TM-su"/>
</dbReference>
<keyword evidence="4 12" id="KW-0812">Transmembrane</keyword>
<proteinExistence type="inferred from homology"/>